<sequence length="600" mass="66762">MSLKNLYLGWPDYVMLVVFLGLSSIIGIWHGCFGNKQTTTKDFLMAGGNMGMLPTAMSLFATLCSASTLLGIPVEIYYYGTMYLYFLLSWIIAAYLTSHIFIPKFRELGFISIYKYIEQRFSLTLRISVTLTFIVSLIMFMSVILYGPCLALSQVTGLDVWLAIISCGVICTFYTSIGGMKAVIWTDVVQSFIMFLGVVLSIVLGFSNAGGIKKVLEIAIAGQRIDFFNISFDPTIRYTIWTALLGGTCYALSCSSILQTQTQRYMCVDSTREAQKAIWINTFLLVLLLLLCGIVGLLIYAKYHDCDPLRAKFVSRSDQFYPLFVMETFSRFPGLTGLFIAAVMSGSLSSISSGVNSIATVIMEDIWKPLMPTRIPSDKLQTIISKYMSVVLGLLTILLAFLMSYLTNILVIVYSVTGTLAAPIFGLFLLGFFFPRVNNRSACIAYFITLVFQLWVLIGANFTLHQQPKRILPISIDGCTSLNLNNITLNTINSKSINNDNNLFLPLYSISFMWYGFNGVLLTVIIGLVCSLFCGNSKSEVNKIDSYLLISCRQTVCCCGSNDKNSQYAQETFINGRKYEQVDGIAPEDKELVIMSSSHV</sequence>
<dbReference type="GO" id="GO:0015293">
    <property type="term" value="F:symporter activity"/>
    <property type="evidence" value="ECO:0007669"/>
    <property type="project" value="TreeGrafter"/>
</dbReference>
<dbReference type="AlphaFoldDB" id="A0A815DZJ2"/>
<reference evidence="13" key="1">
    <citation type="submission" date="2021-02" db="EMBL/GenBank/DDBJ databases">
        <authorList>
            <person name="Nowell W R."/>
        </authorList>
    </citation>
    <scope>NUCLEOTIDE SEQUENCE</scope>
</reference>
<feature type="transmembrane region" description="Helical" evidence="12">
    <location>
        <begin position="13"/>
        <end position="32"/>
    </location>
</feature>
<keyword evidence="3" id="KW-0813">Transport</keyword>
<keyword evidence="10" id="KW-0739">Sodium transport</keyword>
<feature type="transmembrane region" description="Helical" evidence="12">
    <location>
        <begin position="443"/>
        <end position="464"/>
    </location>
</feature>
<evidence type="ECO:0000313" key="13">
    <source>
        <dbReference type="EMBL" id="CAF1304775.1"/>
    </source>
</evidence>
<feature type="transmembrane region" description="Helical" evidence="12">
    <location>
        <begin position="338"/>
        <end position="363"/>
    </location>
</feature>
<proteinExistence type="inferred from homology"/>
<evidence type="ECO:0000256" key="5">
    <source>
        <dbReference type="ARBA" id="ARBA00022692"/>
    </source>
</evidence>
<feature type="transmembrane region" description="Helical" evidence="12">
    <location>
        <begin position="53"/>
        <end position="76"/>
    </location>
</feature>
<feature type="transmembrane region" description="Helical" evidence="12">
    <location>
        <begin position="238"/>
        <end position="258"/>
    </location>
</feature>
<comment type="subcellular location">
    <subcellularLocation>
        <location evidence="1">Cell membrane</location>
        <topology evidence="1">Multi-pass membrane protein</topology>
    </subcellularLocation>
</comment>
<evidence type="ECO:0000256" key="2">
    <source>
        <dbReference type="ARBA" id="ARBA00006434"/>
    </source>
</evidence>
<feature type="transmembrane region" description="Helical" evidence="12">
    <location>
        <begin position="123"/>
        <end position="146"/>
    </location>
</feature>
<gene>
    <name evidence="14" type="ORF">JXQ802_LOCUS45769</name>
    <name evidence="13" type="ORF">PYM288_LOCUS30104</name>
</gene>
<dbReference type="InterPro" id="IPR038377">
    <property type="entry name" value="Na/Glc_symporter_sf"/>
</dbReference>
<dbReference type="EMBL" id="CAJNOH010002656">
    <property type="protein sequence ID" value="CAF1304775.1"/>
    <property type="molecule type" value="Genomic_DNA"/>
</dbReference>
<evidence type="ECO:0000256" key="1">
    <source>
        <dbReference type="ARBA" id="ARBA00004651"/>
    </source>
</evidence>
<feature type="transmembrane region" description="Helical" evidence="12">
    <location>
        <begin position="384"/>
        <end position="406"/>
    </location>
</feature>
<evidence type="ECO:0000256" key="8">
    <source>
        <dbReference type="ARBA" id="ARBA00023065"/>
    </source>
</evidence>
<dbReference type="Pfam" id="PF00474">
    <property type="entry name" value="SSF"/>
    <property type="match status" value="1"/>
</dbReference>
<feature type="transmembrane region" description="Helical" evidence="12">
    <location>
        <begin position="412"/>
        <end position="434"/>
    </location>
</feature>
<feature type="transmembrane region" description="Helical" evidence="12">
    <location>
        <begin position="278"/>
        <end position="301"/>
    </location>
</feature>
<evidence type="ECO:0000313" key="14">
    <source>
        <dbReference type="EMBL" id="CAF1576727.1"/>
    </source>
</evidence>
<evidence type="ECO:0000256" key="12">
    <source>
        <dbReference type="SAM" id="Phobius"/>
    </source>
</evidence>
<dbReference type="InterPro" id="IPR001734">
    <property type="entry name" value="Na/solute_symporter"/>
</dbReference>
<protein>
    <recommendedName>
        <fullName evidence="17">Sodium-coupled monocarboxylate transporter 1</fullName>
    </recommendedName>
</protein>
<dbReference type="Proteomes" id="UP000663870">
    <property type="component" value="Unassembled WGS sequence"/>
</dbReference>
<feature type="transmembrane region" description="Helical" evidence="12">
    <location>
        <begin position="184"/>
        <end position="206"/>
    </location>
</feature>
<dbReference type="CDD" id="cd11492">
    <property type="entry name" value="SLC5sbd_NIS-SMVT"/>
    <property type="match status" value="1"/>
</dbReference>
<evidence type="ECO:0000256" key="11">
    <source>
        <dbReference type="RuleBase" id="RU362091"/>
    </source>
</evidence>
<keyword evidence="5 12" id="KW-0812">Transmembrane</keyword>
<evidence type="ECO:0000256" key="10">
    <source>
        <dbReference type="ARBA" id="ARBA00023201"/>
    </source>
</evidence>
<evidence type="ECO:0000313" key="16">
    <source>
        <dbReference type="Proteomes" id="UP000663870"/>
    </source>
</evidence>
<dbReference type="EMBL" id="CAJNOL010003898">
    <property type="protein sequence ID" value="CAF1576727.1"/>
    <property type="molecule type" value="Genomic_DNA"/>
</dbReference>
<keyword evidence="8" id="KW-0406">Ion transport</keyword>
<evidence type="ECO:0000313" key="15">
    <source>
        <dbReference type="Proteomes" id="UP000663854"/>
    </source>
</evidence>
<dbReference type="NCBIfam" id="TIGR00813">
    <property type="entry name" value="sss"/>
    <property type="match status" value="1"/>
</dbReference>
<dbReference type="Gene3D" id="1.20.1730.10">
    <property type="entry name" value="Sodium/glucose cotransporter"/>
    <property type="match status" value="1"/>
</dbReference>
<organism evidence="13 15">
    <name type="scientific">Rotaria sordida</name>
    <dbReference type="NCBI Taxonomy" id="392033"/>
    <lineage>
        <taxon>Eukaryota</taxon>
        <taxon>Metazoa</taxon>
        <taxon>Spiralia</taxon>
        <taxon>Gnathifera</taxon>
        <taxon>Rotifera</taxon>
        <taxon>Eurotatoria</taxon>
        <taxon>Bdelloidea</taxon>
        <taxon>Philodinida</taxon>
        <taxon>Philodinidae</taxon>
        <taxon>Rotaria</taxon>
    </lineage>
</organism>
<keyword evidence="4" id="KW-1003">Cell membrane</keyword>
<evidence type="ECO:0000256" key="3">
    <source>
        <dbReference type="ARBA" id="ARBA00022448"/>
    </source>
</evidence>
<dbReference type="GO" id="GO:0005886">
    <property type="term" value="C:plasma membrane"/>
    <property type="evidence" value="ECO:0007669"/>
    <property type="project" value="UniProtKB-SubCell"/>
</dbReference>
<accession>A0A815DZJ2</accession>
<keyword evidence="9 12" id="KW-0472">Membrane</keyword>
<keyword evidence="16" id="KW-1185">Reference proteome</keyword>
<dbReference type="GO" id="GO:0006814">
    <property type="term" value="P:sodium ion transport"/>
    <property type="evidence" value="ECO:0007669"/>
    <property type="project" value="UniProtKB-KW"/>
</dbReference>
<evidence type="ECO:0000256" key="7">
    <source>
        <dbReference type="ARBA" id="ARBA00023053"/>
    </source>
</evidence>
<comment type="caution">
    <text evidence="13">The sequence shown here is derived from an EMBL/GenBank/DDBJ whole genome shotgun (WGS) entry which is preliminary data.</text>
</comment>
<evidence type="ECO:0000256" key="6">
    <source>
        <dbReference type="ARBA" id="ARBA00022989"/>
    </source>
</evidence>
<comment type="similarity">
    <text evidence="2 11">Belongs to the sodium:solute symporter (SSF) (TC 2.A.21) family.</text>
</comment>
<evidence type="ECO:0000256" key="4">
    <source>
        <dbReference type="ARBA" id="ARBA00022475"/>
    </source>
</evidence>
<dbReference type="PANTHER" id="PTHR42985:SF40">
    <property type="entry name" value="LD47995P-RELATED"/>
    <property type="match status" value="1"/>
</dbReference>
<evidence type="ECO:0008006" key="17">
    <source>
        <dbReference type="Google" id="ProtNLM"/>
    </source>
</evidence>
<dbReference type="Proteomes" id="UP000663854">
    <property type="component" value="Unassembled WGS sequence"/>
</dbReference>
<dbReference type="PANTHER" id="PTHR42985">
    <property type="entry name" value="SODIUM-COUPLED MONOCARBOXYLATE TRANSPORTER"/>
    <property type="match status" value="1"/>
</dbReference>
<dbReference type="PROSITE" id="PS50283">
    <property type="entry name" value="NA_SOLUT_SYMP_3"/>
    <property type="match status" value="1"/>
</dbReference>
<feature type="transmembrane region" description="Helical" evidence="12">
    <location>
        <begin position="158"/>
        <end position="177"/>
    </location>
</feature>
<keyword evidence="7" id="KW-0915">Sodium</keyword>
<name>A0A815DZJ2_9BILA</name>
<evidence type="ECO:0000256" key="9">
    <source>
        <dbReference type="ARBA" id="ARBA00023136"/>
    </source>
</evidence>
<feature type="transmembrane region" description="Helical" evidence="12">
    <location>
        <begin position="512"/>
        <end position="534"/>
    </location>
</feature>
<dbReference type="InterPro" id="IPR051163">
    <property type="entry name" value="Sodium:Solute_Symporter_SSF"/>
</dbReference>
<keyword evidence="6 12" id="KW-1133">Transmembrane helix</keyword>
<feature type="transmembrane region" description="Helical" evidence="12">
    <location>
        <begin position="82"/>
        <end position="102"/>
    </location>
</feature>